<dbReference type="InterPro" id="IPR035906">
    <property type="entry name" value="MetI-like_sf"/>
</dbReference>
<name>A0ABT2PXJ3_9MOLU</name>
<evidence type="ECO:0000256" key="2">
    <source>
        <dbReference type="ARBA" id="ARBA00007069"/>
    </source>
</evidence>
<comment type="caution">
    <text evidence="10">The sequence shown here is derived from an EMBL/GenBank/DDBJ whole genome shotgun (WGS) entry which is preliminary data.</text>
</comment>
<accession>A0ABT2PXJ3</accession>
<dbReference type="PANTHER" id="PTHR42929">
    <property type="entry name" value="INNER MEMBRANE ABC TRANSPORTER PERMEASE PROTEIN YDCU-RELATED-RELATED"/>
    <property type="match status" value="1"/>
</dbReference>
<evidence type="ECO:0000313" key="10">
    <source>
        <dbReference type="EMBL" id="MCU0105657.1"/>
    </source>
</evidence>
<dbReference type="InterPro" id="IPR000515">
    <property type="entry name" value="MetI-like"/>
</dbReference>
<keyword evidence="7 8" id="KW-0472">Membrane</keyword>
<keyword evidence="4" id="KW-1003">Cell membrane</keyword>
<dbReference type="SUPFAM" id="SSF161098">
    <property type="entry name" value="MetI-like"/>
    <property type="match status" value="1"/>
</dbReference>
<dbReference type="Gene3D" id="1.10.3720.10">
    <property type="entry name" value="MetI-like"/>
    <property type="match status" value="1"/>
</dbReference>
<dbReference type="CDD" id="cd06261">
    <property type="entry name" value="TM_PBP2"/>
    <property type="match status" value="1"/>
</dbReference>
<reference evidence="11" key="1">
    <citation type="submission" date="2023-07" db="EMBL/GenBank/DDBJ databases">
        <title>Novel Mycoplasma species identified in domestic and wild animals.</title>
        <authorList>
            <person name="Volokhov D.V."/>
            <person name="Furtak V.A."/>
            <person name="Zagorodnyaya T.A."/>
        </authorList>
    </citation>
    <scope>NUCLEOTIDE SEQUENCE [LARGE SCALE GENOMIC DNA]</scope>
    <source>
        <strain evidence="11">92-19</strain>
    </source>
</reference>
<evidence type="ECO:0000256" key="1">
    <source>
        <dbReference type="ARBA" id="ARBA00004651"/>
    </source>
</evidence>
<feature type="transmembrane region" description="Helical" evidence="8">
    <location>
        <begin position="96"/>
        <end position="115"/>
    </location>
</feature>
<feature type="domain" description="ABC transmembrane type-1" evidence="9">
    <location>
        <begin position="63"/>
        <end position="266"/>
    </location>
</feature>
<dbReference type="RefSeq" id="WP_262096976.1">
    <property type="nucleotide sequence ID" value="NZ_JAOEGN010000020.1"/>
</dbReference>
<gene>
    <name evidence="10" type="ORF">N7603_08295</name>
</gene>
<evidence type="ECO:0000256" key="8">
    <source>
        <dbReference type="RuleBase" id="RU363032"/>
    </source>
</evidence>
<dbReference type="Pfam" id="PF00528">
    <property type="entry name" value="BPD_transp_1"/>
    <property type="match status" value="1"/>
</dbReference>
<evidence type="ECO:0000256" key="6">
    <source>
        <dbReference type="ARBA" id="ARBA00022989"/>
    </source>
</evidence>
<evidence type="ECO:0000256" key="3">
    <source>
        <dbReference type="ARBA" id="ARBA00022448"/>
    </source>
</evidence>
<comment type="similarity">
    <text evidence="2">Belongs to the binding-protein-dependent transport system permease family. CysTW subfamily.</text>
</comment>
<evidence type="ECO:0000313" key="11">
    <source>
        <dbReference type="Proteomes" id="UP001209076"/>
    </source>
</evidence>
<sequence length="275" mass="30557">MNKTYTKLANPYRIWLYILVFIPMIGLVALGFTNLTSSISFSNIGFTLENFDLFGEKSIIVGFRNSLTYATITTVVSMLFGYLTAYLVYRSNFANKFIIMTLVILPMWSNLILRIDALSNIMSENNILTSLIGFSPFSSMAGKPIAVVIGMVFTYVPFMILPIYTALEKIDNSLIEASADLGKTPFQTFLYVVLPLSIKGVVTGSIMVFLPTFSGFAIPKILSKGQIVFIGNIIETKFNYTIFNDGALLASTILLIIFGAILLLRRFDKEGETLL</sequence>
<feature type="transmembrane region" description="Helical" evidence="8">
    <location>
        <begin position="188"/>
        <end position="210"/>
    </location>
</feature>
<evidence type="ECO:0000256" key="5">
    <source>
        <dbReference type="ARBA" id="ARBA00022692"/>
    </source>
</evidence>
<dbReference type="EMBL" id="JAOEGN010000020">
    <property type="protein sequence ID" value="MCU0105657.1"/>
    <property type="molecule type" value="Genomic_DNA"/>
</dbReference>
<evidence type="ECO:0000259" key="9">
    <source>
        <dbReference type="PROSITE" id="PS50928"/>
    </source>
</evidence>
<feature type="transmembrane region" description="Helical" evidence="8">
    <location>
        <begin position="145"/>
        <end position="167"/>
    </location>
</feature>
<keyword evidence="6 8" id="KW-1133">Transmembrane helix</keyword>
<evidence type="ECO:0000256" key="4">
    <source>
        <dbReference type="ARBA" id="ARBA00022475"/>
    </source>
</evidence>
<keyword evidence="5 8" id="KW-0812">Transmembrane</keyword>
<protein>
    <submittedName>
        <fullName evidence="10">ABC transporter permease</fullName>
    </submittedName>
</protein>
<comment type="subcellular location">
    <subcellularLocation>
        <location evidence="1 8">Cell membrane</location>
        <topology evidence="1 8">Multi-pass membrane protein</topology>
    </subcellularLocation>
</comment>
<keyword evidence="11" id="KW-1185">Reference proteome</keyword>
<dbReference type="PROSITE" id="PS50928">
    <property type="entry name" value="ABC_TM1"/>
    <property type="match status" value="1"/>
</dbReference>
<feature type="transmembrane region" description="Helical" evidence="8">
    <location>
        <begin position="246"/>
        <end position="264"/>
    </location>
</feature>
<dbReference type="Proteomes" id="UP001209076">
    <property type="component" value="Unassembled WGS sequence"/>
</dbReference>
<organism evidence="10 11">
    <name type="scientific">Paracholeplasma vituli</name>
    <dbReference type="NCBI Taxonomy" id="69473"/>
    <lineage>
        <taxon>Bacteria</taxon>
        <taxon>Bacillati</taxon>
        <taxon>Mycoplasmatota</taxon>
        <taxon>Mollicutes</taxon>
        <taxon>Acholeplasmatales</taxon>
        <taxon>Acholeplasmataceae</taxon>
        <taxon>Paracholeplasma</taxon>
    </lineage>
</organism>
<evidence type="ECO:0000256" key="7">
    <source>
        <dbReference type="ARBA" id="ARBA00023136"/>
    </source>
</evidence>
<feature type="transmembrane region" description="Helical" evidence="8">
    <location>
        <begin position="67"/>
        <end position="89"/>
    </location>
</feature>
<feature type="transmembrane region" description="Helical" evidence="8">
    <location>
        <begin position="12"/>
        <end position="32"/>
    </location>
</feature>
<proteinExistence type="inferred from homology"/>
<keyword evidence="3 8" id="KW-0813">Transport</keyword>
<dbReference type="PANTHER" id="PTHR42929:SF1">
    <property type="entry name" value="INNER MEMBRANE ABC TRANSPORTER PERMEASE PROTEIN YDCU-RELATED"/>
    <property type="match status" value="1"/>
</dbReference>